<gene>
    <name evidence="1" type="ORF">KEU06_13715</name>
</gene>
<accession>A0A942E306</accession>
<dbReference type="EMBL" id="JAGWCR010000006">
    <property type="protein sequence ID" value="MBS3649665.1"/>
    <property type="molecule type" value="Genomic_DNA"/>
</dbReference>
<keyword evidence="2" id="KW-1185">Reference proteome</keyword>
<evidence type="ECO:0000313" key="2">
    <source>
        <dbReference type="Proteomes" id="UP000680348"/>
    </source>
</evidence>
<organism evidence="1 2">
    <name type="scientific">Pseudaminobacter soli</name>
    <name type="common">ex Zhang et al. 2022</name>
    <dbReference type="NCBI Taxonomy" id="2831468"/>
    <lineage>
        <taxon>Bacteria</taxon>
        <taxon>Pseudomonadati</taxon>
        <taxon>Pseudomonadota</taxon>
        <taxon>Alphaproteobacteria</taxon>
        <taxon>Hyphomicrobiales</taxon>
        <taxon>Phyllobacteriaceae</taxon>
        <taxon>Pseudaminobacter</taxon>
    </lineage>
</organism>
<evidence type="ECO:0000313" key="1">
    <source>
        <dbReference type="EMBL" id="MBS3649665.1"/>
    </source>
</evidence>
<sequence>MQPSGPNPPFANVVALFGFEGANGSTAIVDESSYARPVTVVGGAQISTAKTFVTDGASSLFLPTAGSSYITMPFPAFAAGPFTIEGRFRWLTGSGPSLFEIYEGATLVMRLMRSASDGRVFLTFSTNGTTVAHTLAPVGSPTYGPNTDYHICLERDASDIVRLYQNGVYNPNTKATISGTLVRNASTVPRLGANINGYMDEWRFTDGVARNGVDASFDPGTTAYPRS</sequence>
<name>A0A942E306_9HYPH</name>
<dbReference type="InterPro" id="IPR013320">
    <property type="entry name" value="ConA-like_dom_sf"/>
</dbReference>
<dbReference type="Gene3D" id="2.60.120.200">
    <property type="match status" value="1"/>
</dbReference>
<dbReference type="Proteomes" id="UP000680348">
    <property type="component" value="Unassembled WGS sequence"/>
</dbReference>
<dbReference type="AlphaFoldDB" id="A0A942E306"/>
<proteinExistence type="predicted"/>
<evidence type="ECO:0008006" key="3">
    <source>
        <dbReference type="Google" id="ProtNLM"/>
    </source>
</evidence>
<dbReference type="RefSeq" id="WP_188255211.1">
    <property type="nucleotide sequence ID" value="NZ_JABVCF010000006.1"/>
</dbReference>
<reference evidence="1" key="1">
    <citation type="submission" date="2021-04" db="EMBL/GenBank/DDBJ databases">
        <title>Pseudaminobacter soli sp. nov., isolated from paddy soil contaminated by heavy metals.</title>
        <authorList>
            <person name="Zhang K."/>
        </authorList>
    </citation>
    <scope>NUCLEOTIDE SEQUENCE</scope>
    <source>
        <strain evidence="1">19-2017</strain>
    </source>
</reference>
<protein>
    <recommendedName>
        <fullName evidence="3">LamG domain-containing protein</fullName>
    </recommendedName>
</protein>
<dbReference type="SUPFAM" id="SSF49899">
    <property type="entry name" value="Concanavalin A-like lectins/glucanases"/>
    <property type="match status" value="1"/>
</dbReference>
<comment type="caution">
    <text evidence="1">The sequence shown here is derived from an EMBL/GenBank/DDBJ whole genome shotgun (WGS) entry which is preliminary data.</text>
</comment>